<keyword evidence="4 7" id="KW-1133">Transmembrane helix</keyword>
<comment type="similarity">
    <text evidence="2">Belongs to the EamA transporter family.</text>
</comment>
<sequence>MSTATGPAPSPAHTTNSPTARTTTASTSTTGSPDSGSGPARRRALAWPVRFAALCLVWGFSFLFIKLGTGAFAPLQVTLGRLAFGAMVLVAMLAIKRERLPRSARTWGHLAVAAFLLNALPFSLFAYSELTIPSTLAGICNATSPLWGMALSLVALSEDRPTRRRVAGLGIGFLGVLTVLGVWQGFTGTDPAGTAMALGAALCYPIGWIYVRRTVAGAKHSHLSMSSAQLMLATLQLAVVTPLFTSLPASYPLVPLLAVFALGALGTGLAFLLQYGLVAEVGPTTAQMVTYFIPVIATTAGVALLNEPLSWNTPVGALIVLAGAALTQSKPRPTRPSAPTKPAAVTPSVTAGSGTDS</sequence>
<feature type="compositionally biased region" description="Polar residues" evidence="6">
    <location>
        <begin position="347"/>
        <end position="357"/>
    </location>
</feature>
<dbReference type="Proteomes" id="UP000308697">
    <property type="component" value="Unassembled WGS sequence"/>
</dbReference>
<feature type="transmembrane region" description="Helical" evidence="7">
    <location>
        <begin position="107"/>
        <end position="128"/>
    </location>
</feature>
<protein>
    <submittedName>
        <fullName evidence="9">DMT family transporter</fullName>
    </submittedName>
</protein>
<dbReference type="EMBL" id="SUMB01000001">
    <property type="protein sequence ID" value="TJZ58645.1"/>
    <property type="molecule type" value="Genomic_DNA"/>
</dbReference>
<dbReference type="OrthoDB" id="5242975at2"/>
<keyword evidence="10" id="KW-1185">Reference proteome</keyword>
<dbReference type="InterPro" id="IPR037185">
    <property type="entry name" value="EmrE-like"/>
</dbReference>
<evidence type="ECO:0000256" key="2">
    <source>
        <dbReference type="ARBA" id="ARBA00007362"/>
    </source>
</evidence>
<dbReference type="GO" id="GO:0016020">
    <property type="term" value="C:membrane"/>
    <property type="evidence" value="ECO:0007669"/>
    <property type="project" value="UniProtKB-SubCell"/>
</dbReference>
<feature type="domain" description="EamA" evidence="8">
    <location>
        <begin position="193"/>
        <end position="327"/>
    </location>
</feature>
<keyword evidence="3 7" id="KW-0812">Transmembrane</keyword>
<dbReference type="InterPro" id="IPR000620">
    <property type="entry name" value="EamA_dom"/>
</dbReference>
<evidence type="ECO:0000256" key="1">
    <source>
        <dbReference type="ARBA" id="ARBA00004141"/>
    </source>
</evidence>
<feature type="domain" description="EamA" evidence="8">
    <location>
        <begin position="53"/>
        <end position="180"/>
    </location>
</feature>
<keyword evidence="5 7" id="KW-0472">Membrane</keyword>
<reference evidence="9 10" key="1">
    <citation type="submission" date="2019-04" db="EMBL/GenBank/DDBJ databases">
        <title>Streptomyces piniterrae sp. nov., a heliquinomycin-producing actinomycete isolated from rhizosphere soil of Pinus yunnanensis.</title>
        <authorList>
            <person name="Zhuang X."/>
            <person name="Zhao J."/>
        </authorList>
    </citation>
    <scope>NUCLEOTIDE SEQUENCE [LARGE SCALE GENOMIC DNA]</scope>
    <source>
        <strain evidence="10">jys28</strain>
    </source>
</reference>
<feature type="transmembrane region" description="Helical" evidence="7">
    <location>
        <begin position="289"/>
        <end position="305"/>
    </location>
</feature>
<evidence type="ECO:0000256" key="3">
    <source>
        <dbReference type="ARBA" id="ARBA00022692"/>
    </source>
</evidence>
<feature type="transmembrane region" description="Helical" evidence="7">
    <location>
        <begin position="134"/>
        <end position="154"/>
    </location>
</feature>
<dbReference type="InterPro" id="IPR050638">
    <property type="entry name" value="AA-Vitamin_Transporters"/>
</dbReference>
<feature type="transmembrane region" description="Helical" evidence="7">
    <location>
        <begin position="45"/>
        <end position="65"/>
    </location>
</feature>
<organism evidence="9 10">
    <name type="scientific">Streptomyces piniterrae</name>
    <dbReference type="NCBI Taxonomy" id="2571125"/>
    <lineage>
        <taxon>Bacteria</taxon>
        <taxon>Bacillati</taxon>
        <taxon>Actinomycetota</taxon>
        <taxon>Actinomycetes</taxon>
        <taxon>Kitasatosporales</taxon>
        <taxon>Streptomycetaceae</taxon>
        <taxon>Streptomyces</taxon>
    </lineage>
</organism>
<dbReference type="PANTHER" id="PTHR32322">
    <property type="entry name" value="INNER MEMBRANE TRANSPORTER"/>
    <property type="match status" value="1"/>
</dbReference>
<dbReference type="PANTHER" id="PTHR32322:SF9">
    <property type="entry name" value="AMINO-ACID METABOLITE EFFLUX PUMP-RELATED"/>
    <property type="match status" value="1"/>
</dbReference>
<feature type="transmembrane region" description="Helical" evidence="7">
    <location>
        <begin position="71"/>
        <end position="95"/>
    </location>
</feature>
<feature type="transmembrane region" description="Helical" evidence="7">
    <location>
        <begin position="166"/>
        <end position="186"/>
    </location>
</feature>
<evidence type="ECO:0000313" key="10">
    <source>
        <dbReference type="Proteomes" id="UP000308697"/>
    </source>
</evidence>
<dbReference type="Pfam" id="PF00892">
    <property type="entry name" value="EamA"/>
    <property type="match status" value="2"/>
</dbReference>
<gene>
    <name evidence="9" type="ORF">FCH28_00150</name>
</gene>
<evidence type="ECO:0000313" key="9">
    <source>
        <dbReference type="EMBL" id="TJZ58645.1"/>
    </source>
</evidence>
<dbReference type="AlphaFoldDB" id="A0A4U0NVB3"/>
<evidence type="ECO:0000256" key="5">
    <source>
        <dbReference type="ARBA" id="ARBA00023136"/>
    </source>
</evidence>
<accession>A0A4U0NVB3</accession>
<feature type="region of interest" description="Disordered" evidence="6">
    <location>
        <begin position="329"/>
        <end position="357"/>
    </location>
</feature>
<evidence type="ECO:0000256" key="6">
    <source>
        <dbReference type="SAM" id="MobiDB-lite"/>
    </source>
</evidence>
<evidence type="ECO:0000256" key="4">
    <source>
        <dbReference type="ARBA" id="ARBA00022989"/>
    </source>
</evidence>
<feature type="transmembrane region" description="Helical" evidence="7">
    <location>
        <begin position="192"/>
        <end position="211"/>
    </location>
</feature>
<dbReference type="SUPFAM" id="SSF103481">
    <property type="entry name" value="Multidrug resistance efflux transporter EmrE"/>
    <property type="match status" value="2"/>
</dbReference>
<feature type="transmembrane region" description="Helical" evidence="7">
    <location>
        <begin position="256"/>
        <end position="277"/>
    </location>
</feature>
<proteinExistence type="inferred from homology"/>
<feature type="region of interest" description="Disordered" evidence="6">
    <location>
        <begin position="1"/>
        <end position="39"/>
    </location>
</feature>
<feature type="transmembrane region" description="Helical" evidence="7">
    <location>
        <begin position="223"/>
        <end position="244"/>
    </location>
</feature>
<comment type="caution">
    <text evidence="9">The sequence shown here is derived from an EMBL/GenBank/DDBJ whole genome shotgun (WGS) entry which is preliminary data.</text>
</comment>
<evidence type="ECO:0000259" key="8">
    <source>
        <dbReference type="Pfam" id="PF00892"/>
    </source>
</evidence>
<evidence type="ECO:0000256" key="7">
    <source>
        <dbReference type="SAM" id="Phobius"/>
    </source>
</evidence>
<dbReference type="RefSeq" id="WP_136737598.1">
    <property type="nucleotide sequence ID" value="NZ_SUMB01000001.1"/>
</dbReference>
<comment type="subcellular location">
    <subcellularLocation>
        <location evidence="1">Membrane</location>
        <topology evidence="1">Multi-pass membrane protein</topology>
    </subcellularLocation>
</comment>
<feature type="compositionally biased region" description="Low complexity" evidence="6">
    <location>
        <begin position="14"/>
        <end position="39"/>
    </location>
</feature>
<name>A0A4U0NVB3_9ACTN</name>